<dbReference type="Proteomes" id="UP001183604">
    <property type="component" value="Unassembled WGS sequence"/>
</dbReference>
<proteinExistence type="predicted"/>
<sequence length="122" mass="12580">MRSRSGSPERSSAAISTAAAASSMWIAATFFSFTLPSNRAAVLPGSSDTRSSGTSAEITTRRGAWSTSPFGDACEPSMRRATDASAASANAVYSRSSMSAFGASRLSQAVTVWTLRTGLTSP</sequence>
<keyword evidence="2" id="KW-0812">Transmembrane</keyword>
<feature type="region of interest" description="Disordered" evidence="1">
    <location>
        <begin position="43"/>
        <end position="77"/>
    </location>
</feature>
<evidence type="ECO:0000313" key="5">
    <source>
        <dbReference type="Proteomes" id="UP001145799"/>
    </source>
</evidence>
<evidence type="ECO:0000256" key="1">
    <source>
        <dbReference type="SAM" id="MobiDB-lite"/>
    </source>
</evidence>
<evidence type="ECO:0000256" key="2">
    <source>
        <dbReference type="SAM" id="Phobius"/>
    </source>
</evidence>
<evidence type="ECO:0000313" key="4">
    <source>
        <dbReference type="EMBL" id="MDR7338323.1"/>
    </source>
</evidence>
<evidence type="ECO:0000313" key="6">
    <source>
        <dbReference type="Proteomes" id="UP001183604"/>
    </source>
</evidence>
<evidence type="ECO:0000313" key="3">
    <source>
        <dbReference type="EMBL" id="MDA1386203.1"/>
    </source>
</evidence>
<dbReference type="EMBL" id="JAPZVQ010000008">
    <property type="protein sequence ID" value="MDA1386203.1"/>
    <property type="molecule type" value="Genomic_DNA"/>
</dbReference>
<dbReference type="AlphaFoldDB" id="A0A9X3T986"/>
<accession>A0A9X3T986</accession>
<reference evidence="3" key="1">
    <citation type="submission" date="2022-12" db="EMBL/GenBank/DDBJ databases">
        <title>Gycomyces niveus sp.nov., a novel actinomycete isolated from soil in Shouguang.</title>
        <authorList>
            <person name="Yang X."/>
        </authorList>
    </citation>
    <scope>NUCLEOTIDE SEQUENCE</scope>
    <source>
        <strain evidence="3">DSM 44724</strain>
    </source>
</reference>
<keyword evidence="2" id="KW-1133">Transmembrane helix</keyword>
<keyword evidence="2" id="KW-0472">Membrane</keyword>
<feature type="compositionally biased region" description="Polar residues" evidence="1">
    <location>
        <begin position="46"/>
        <end position="58"/>
    </location>
</feature>
<protein>
    <submittedName>
        <fullName evidence="3">Uncharacterized protein</fullName>
    </submittedName>
</protein>
<feature type="transmembrane region" description="Helical" evidence="2">
    <location>
        <begin position="12"/>
        <end position="33"/>
    </location>
</feature>
<dbReference type="EMBL" id="JAVDYD010000001">
    <property type="protein sequence ID" value="MDR7338323.1"/>
    <property type="molecule type" value="Genomic_DNA"/>
</dbReference>
<comment type="caution">
    <text evidence="3">The sequence shown here is derived from an EMBL/GenBank/DDBJ whole genome shotgun (WGS) entry which is preliminary data.</text>
</comment>
<keyword evidence="6" id="KW-1185">Reference proteome</keyword>
<gene>
    <name evidence="4" type="ORF">J2S69_002042</name>
    <name evidence="3" type="ORF">O2L01_14505</name>
</gene>
<organism evidence="3 5">
    <name type="scientific">Glycomyces lechevalierae</name>
    <dbReference type="NCBI Taxonomy" id="256034"/>
    <lineage>
        <taxon>Bacteria</taxon>
        <taxon>Bacillati</taxon>
        <taxon>Actinomycetota</taxon>
        <taxon>Actinomycetes</taxon>
        <taxon>Glycomycetales</taxon>
        <taxon>Glycomycetaceae</taxon>
        <taxon>Glycomyces</taxon>
    </lineage>
</organism>
<reference evidence="4 6" key="2">
    <citation type="submission" date="2023-07" db="EMBL/GenBank/DDBJ databases">
        <title>Sequencing the genomes of 1000 actinobacteria strains.</title>
        <authorList>
            <person name="Klenk H.-P."/>
        </authorList>
    </citation>
    <scope>NUCLEOTIDE SEQUENCE [LARGE SCALE GENOMIC DNA]</scope>
    <source>
        <strain evidence="4 6">DSM 44724</strain>
    </source>
</reference>
<name>A0A9X3T986_9ACTN</name>
<dbReference type="Proteomes" id="UP001145799">
    <property type="component" value="Unassembled WGS sequence"/>
</dbReference>